<evidence type="ECO:0000313" key="5">
    <source>
        <dbReference type="RefSeq" id="XP_022322447.1"/>
    </source>
</evidence>
<keyword evidence="1" id="KW-0175">Coiled coil</keyword>
<feature type="compositionally biased region" description="Polar residues" evidence="2">
    <location>
        <begin position="317"/>
        <end position="328"/>
    </location>
</feature>
<gene>
    <name evidence="5" type="primary">LOC111123970</name>
</gene>
<dbReference type="SUPFAM" id="SSF47459">
    <property type="entry name" value="HLH, helix-loop-helix DNA-binding domain"/>
    <property type="match status" value="1"/>
</dbReference>
<feature type="compositionally biased region" description="Low complexity" evidence="2">
    <location>
        <begin position="1289"/>
        <end position="1308"/>
    </location>
</feature>
<feature type="region of interest" description="Disordered" evidence="2">
    <location>
        <begin position="1187"/>
        <end position="1489"/>
    </location>
</feature>
<dbReference type="RefSeq" id="XP_022322447.1">
    <property type="nucleotide sequence ID" value="XM_022466739.1"/>
</dbReference>
<feature type="compositionally biased region" description="Polar residues" evidence="2">
    <location>
        <begin position="1737"/>
        <end position="1751"/>
    </location>
</feature>
<keyword evidence="4" id="KW-1185">Reference proteome</keyword>
<feature type="compositionally biased region" description="Polar residues" evidence="2">
    <location>
        <begin position="1981"/>
        <end position="1990"/>
    </location>
</feature>
<protein>
    <submittedName>
        <fullName evidence="5">Serine-rich adhesin for platelets-like isoform X1</fullName>
    </submittedName>
</protein>
<dbReference type="SMART" id="SM00353">
    <property type="entry name" value="HLH"/>
    <property type="match status" value="1"/>
</dbReference>
<dbReference type="Gene3D" id="4.10.280.10">
    <property type="entry name" value="Helix-loop-helix DNA-binding domain"/>
    <property type="match status" value="1"/>
</dbReference>
<feature type="compositionally biased region" description="Polar residues" evidence="2">
    <location>
        <begin position="2031"/>
        <end position="2067"/>
    </location>
</feature>
<feature type="compositionally biased region" description="Polar residues" evidence="2">
    <location>
        <begin position="137"/>
        <end position="153"/>
    </location>
</feature>
<feature type="region of interest" description="Disordered" evidence="2">
    <location>
        <begin position="1586"/>
        <end position="1627"/>
    </location>
</feature>
<feature type="compositionally biased region" description="Basic and acidic residues" evidence="2">
    <location>
        <begin position="1148"/>
        <end position="1160"/>
    </location>
</feature>
<sequence length="2349" mass="252239">MTDKFGLGSGHEGRQVMNGDINEGPAPLFISTEEESVVEKKKTVHNSTEKKRKEQIRHWIQQIGEQLPPLVTQKTEKERHGRSTLEIVEKACNYIKELKARLENDEELQRVRAELENIRAERDRLQEMLKMAGYAATQETPPQNLQCSAQETPAEQEKKKTKKRNTINLQLEMKKQQAAAAQQQQESQQQQQQNAALANGAAAGMQDMLAQGIMGNPMTNFPNMMIGGAGQQLINQQMFMNSMMFGVPSAGGSQMPMGGNPCMQAQTIPNQGQQSDKNAAEAGAGLLQLAMQDAGITPSSNSNPPPSEESAAMSVAGQRSSGSDQSMVSSALHTLASVASNTQNVTNISQIPSSQVQSNASLIQSGTTTTTTHSVNSMAPIMATGQQNMNGTMTTGQQNINGTMTTGQQNMNGTMNVPFGQQQMAANVMHGNQVVNPGTSNAMQQIMFINEQGVPCIANVPMGIDPNSLGLPNMGKQIVGMDKSGNLLIQNMSGQKDDQQVLLANTLAQQQMNLAMQGIQQPFQQGQNNVSMGANNMVQQPVNNQLALNQHIMQPMQGLSTPQNPQGLILPASQTGNLLTVNSVPNFSNPQNQLPQALLLPNGQIIPVVSNPNLFAPGQAQANQLITPGGQHNALQQGVGIPQRLPVPQTVSSDGSQMIVTSNGQLQVAPQNMNIQGQASMQQGLLMTTNSILPQVSPSSSSTASGTTSLVSTSVISSTVTSSAGASSSRKTKTTTSASTVTTAEEVLLNQNQVNLVQTGIDSSTSVTSQVMTSDPNSASMKILNPQLQSVLHGQLGGSTAPILLTMNCNGQPTSILVDPTTMQVLGTVQTQQPPQQPAINPVSSTSSSSTPSKKSKKNSQRAICPKPQGATSSAITTVTSVINPIVGSTVTLPTQANSVIGNGVWNPDKESTEVLPTPSAPPTKKSSSKSKSKSKANKANNAENQLEAQGKTEGGGEMGEQDILAKAAESIFSEISPVNFYNPANEDNPLQIDTSVCEGEEEVKESESPKKEANKGKTGATDSSGVLDSDGSDNVRSKGSDSMQEQPMDENELLTNILKASDSSEKEKSVDHTGIASNNQVSESLFDIMSTTPVEPVKKSKKSKKSRTSQITAETNDANAKVSDAFISMDEKSSTQSSKKSNKKSKKTAEEEKSLKDCVDEQESLISMPEEITFCENDIEDVLNQVEKMGNSFGSPAGNTSGKKPSKSKKDRSENSESEPVNKKRKRNLSKEKSKEAELSSQASSAAKSSLSVYDFDEDTDFSTPLFPLHSTRNLTGNSNTKNQPATSSNNDKPPPTSSSSPLFSMPVITTEPSSSTPLFEDFPLTPKKRGKHKKNKKVEEKTVVENSGSKKSESDLLNSNDLDRFDDESRVEGNKNTSSEVTKKNGENSDGKMDVEFSPKDSRFMNNNDSRQHSFPSEQTNNKNSTSVPFESQGSKEQTQMSLTTQNMETNRLDRSEENLNSSKRSAAVRSNTDPMSVDSNPLTVDTNDIESTVNNLFALSPHMLSPSNQSTLRQKQLQQSPQLQTPKSASPASMKSPMASPAVTYQQQMHIASDHIMSRTSVSSSISNNPDLPYSAESLFSTQSKHMESSVGMESNPSSLQQQAAKASGGADSMMKSSEDNPAAVRPKSIYSADNFVQSTKSDKLSKLPSNVISPPISTNLSRNQNENSSDGFNFSNIGLNLSTPITSANSFMDSLTMSPVISTVASSTSSSTSFTFSLSSISSTNTTSTASLMQTSATQSQNSSHPGNHNYPFYSPHQSPQRPPSHHQRQPAATSASPQHTNSAPNNISSSQTSRASVNNLSNFDLNLPPSNSQMPSSQSSQRRPSREQDGRMTQHMPTMADSQYSYGMARNCSVPDQRPREPAPMPREEPPSFPNITVTSHEGPLNMGMSKSNPHKRMNDIGQGSMASKSSSDSRSERSSGGGYSMNSSMQPFFPPPNFSNSTSNPLETAPLHHRPMLGGENQGSMPVRGFDPVFSPSQGYNPVQQGFGGNRFEGNNLPSFSQRDSTGTQPLSHTPPNQVMDGRKSANTPSSQTAKANKQPSQPMPGNQSNRTMNGPQSHRSGPTPPQAQPTQGTHRPNPQQQLPQPPAQQSRSKSSSSSSRSSSKQSQKKKQNYMEMESGIPPHPAMFEANRMTPLFPLPQARSPPFPANLFGPGSHQGASSMSKNSELSNPFNLFPPTRSQNGLGFQFNNFGMNNVHGAMSNSPQITPHSGSVTVTPHMSNFTFTNIFSDVNNSSQNDALNISPIKFPHPNTMLPPQGMDPNSLHHPHQQGSSIYHHHNRAHPSSVIHNAMNINSILGHNHHSFDSRGMSQGINTSVAPPFPGHGHPPGFGMPPLNFSMHDT</sequence>
<feature type="compositionally biased region" description="Polar residues" evidence="2">
    <location>
        <begin position="1109"/>
        <end position="1119"/>
    </location>
</feature>
<evidence type="ECO:0000256" key="1">
    <source>
        <dbReference type="SAM" id="Coils"/>
    </source>
</evidence>
<feature type="compositionally biased region" description="Basic and acidic residues" evidence="2">
    <location>
        <begin position="1230"/>
        <end position="1239"/>
    </location>
</feature>
<feature type="region of interest" description="Disordered" evidence="2">
    <location>
        <begin position="295"/>
        <end position="328"/>
    </location>
</feature>
<feature type="coiled-coil region" evidence="1">
    <location>
        <begin position="88"/>
        <end position="128"/>
    </location>
</feature>
<dbReference type="Pfam" id="PF00010">
    <property type="entry name" value="HLH"/>
    <property type="match status" value="1"/>
</dbReference>
<feature type="region of interest" description="Disordered" evidence="2">
    <location>
        <begin position="137"/>
        <end position="195"/>
    </location>
</feature>
<feature type="compositionally biased region" description="Polar residues" evidence="2">
    <location>
        <begin position="1595"/>
        <end position="1608"/>
    </location>
</feature>
<feature type="domain" description="BHLH" evidence="3">
    <location>
        <begin position="40"/>
        <end position="98"/>
    </location>
</feature>
<feature type="compositionally biased region" description="Polar residues" evidence="2">
    <location>
        <begin position="2002"/>
        <end position="2023"/>
    </location>
</feature>
<feature type="region of interest" description="Disordered" evidence="2">
    <location>
        <begin position="980"/>
        <end position="1080"/>
    </location>
</feature>
<dbReference type="PROSITE" id="PS50888">
    <property type="entry name" value="BHLH"/>
    <property type="match status" value="1"/>
</dbReference>
<feature type="region of interest" description="Disordered" evidence="2">
    <location>
        <begin position="721"/>
        <end position="740"/>
    </location>
</feature>
<dbReference type="Proteomes" id="UP000694844">
    <property type="component" value="Chromosome 3"/>
</dbReference>
<feature type="compositionally biased region" description="Basic and acidic residues" evidence="2">
    <location>
        <begin position="1063"/>
        <end position="1072"/>
    </location>
</feature>
<feature type="region of interest" description="Disordered" evidence="2">
    <location>
        <begin position="1735"/>
        <end position="2134"/>
    </location>
</feature>
<reference evidence="5" key="1">
    <citation type="submission" date="2025-08" db="UniProtKB">
        <authorList>
            <consortium name="RefSeq"/>
        </authorList>
    </citation>
    <scope>IDENTIFICATION</scope>
    <source>
        <tissue evidence="5">Whole sample</tissue>
    </source>
</reference>
<evidence type="ECO:0000256" key="2">
    <source>
        <dbReference type="SAM" id="MobiDB-lite"/>
    </source>
</evidence>
<evidence type="ECO:0000259" key="3">
    <source>
        <dbReference type="PROSITE" id="PS50888"/>
    </source>
</evidence>
<feature type="compositionally biased region" description="Basic residues" evidence="2">
    <location>
        <begin position="1328"/>
        <end position="1338"/>
    </location>
</feature>
<feature type="region of interest" description="Disordered" evidence="2">
    <location>
        <begin position="1504"/>
        <end position="1547"/>
    </location>
</feature>
<feature type="compositionally biased region" description="Basic and acidic residues" evidence="2">
    <location>
        <begin position="1383"/>
        <end position="1405"/>
    </location>
</feature>
<feature type="compositionally biased region" description="Polar residues" evidence="2">
    <location>
        <begin position="1193"/>
        <end position="1204"/>
    </location>
</feature>
<dbReference type="OrthoDB" id="690068at2759"/>
<feature type="compositionally biased region" description="Polar residues" evidence="2">
    <location>
        <begin position="1272"/>
        <end position="1288"/>
    </location>
</feature>
<feature type="region of interest" description="Disordered" evidence="2">
    <location>
        <begin position="1"/>
        <end position="29"/>
    </location>
</feature>
<feature type="region of interest" description="Disordered" evidence="2">
    <location>
        <begin position="904"/>
        <end position="963"/>
    </location>
</feature>
<feature type="compositionally biased region" description="Low complexity" evidence="2">
    <location>
        <begin position="844"/>
        <end position="853"/>
    </location>
</feature>
<dbReference type="GeneID" id="111123970"/>
<feature type="compositionally biased region" description="Polar residues" evidence="2">
    <location>
        <begin position="1776"/>
        <end position="1809"/>
    </location>
</feature>
<feature type="compositionally biased region" description="Polar residues" evidence="2">
    <location>
        <begin position="1406"/>
        <end position="1452"/>
    </location>
</feature>
<feature type="compositionally biased region" description="Low complexity" evidence="2">
    <location>
        <begin position="1517"/>
        <end position="1545"/>
    </location>
</feature>
<feature type="compositionally biased region" description="Low complexity" evidence="2">
    <location>
        <begin position="2075"/>
        <end position="2112"/>
    </location>
</feature>
<feature type="compositionally biased region" description="Low complexity" evidence="2">
    <location>
        <begin position="1813"/>
        <end position="1827"/>
    </location>
</feature>
<feature type="compositionally biased region" description="Low complexity" evidence="2">
    <location>
        <begin position="1907"/>
        <end position="1916"/>
    </location>
</feature>
<feature type="compositionally biased region" description="Basic residues" evidence="2">
    <location>
        <begin position="927"/>
        <end position="937"/>
    </location>
</feature>
<feature type="region of interest" description="Disordered" evidence="2">
    <location>
        <begin position="830"/>
        <end position="873"/>
    </location>
</feature>
<feature type="compositionally biased region" description="Basic and acidic residues" evidence="2">
    <location>
        <begin position="1363"/>
        <end position="1375"/>
    </location>
</feature>
<feature type="compositionally biased region" description="Low complexity" evidence="2">
    <location>
        <begin position="176"/>
        <end position="195"/>
    </location>
</feature>
<evidence type="ECO:0000313" key="4">
    <source>
        <dbReference type="Proteomes" id="UP000694844"/>
    </source>
</evidence>
<dbReference type="InterPro" id="IPR036638">
    <property type="entry name" value="HLH_DNA-bd_sf"/>
</dbReference>
<accession>A0A8B8D2S5</accession>
<feature type="region of interest" description="Disordered" evidence="2">
    <location>
        <begin position="1092"/>
        <end position="1172"/>
    </location>
</feature>
<feature type="compositionally biased region" description="Basic and acidic residues" evidence="2">
    <location>
        <begin position="1006"/>
        <end position="1016"/>
    </location>
</feature>
<dbReference type="InterPro" id="IPR011598">
    <property type="entry name" value="bHLH_dom"/>
</dbReference>
<proteinExistence type="predicted"/>
<feature type="compositionally biased region" description="Basic and acidic residues" evidence="2">
    <location>
        <begin position="1339"/>
        <end position="1356"/>
    </location>
</feature>
<feature type="compositionally biased region" description="Polar residues" evidence="2">
    <location>
        <begin position="1461"/>
        <end position="1489"/>
    </location>
</feature>
<name>A0A8B8D2S5_CRAVI</name>
<feature type="compositionally biased region" description="Basic and acidic residues" evidence="2">
    <location>
        <begin position="1862"/>
        <end position="1875"/>
    </location>
</feature>
<dbReference type="KEGG" id="cvn:111123970"/>
<dbReference type="GO" id="GO:0046983">
    <property type="term" value="F:protein dimerization activity"/>
    <property type="evidence" value="ECO:0007669"/>
    <property type="project" value="InterPro"/>
</dbReference>
<organism evidence="4 5">
    <name type="scientific">Crassostrea virginica</name>
    <name type="common">Eastern oyster</name>
    <dbReference type="NCBI Taxonomy" id="6565"/>
    <lineage>
        <taxon>Eukaryota</taxon>
        <taxon>Metazoa</taxon>
        <taxon>Spiralia</taxon>
        <taxon>Lophotrochozoa</taxon>
        <taxon>Mollusca</taxon>
        <taxon>Bivalvia</taxon>
        <taxon>Autobranchia</taxon>
        <taxon>Pteriomorphia</taxon>
        <taxon>Ostreida</taxon>
        <taxon>Ostreoidea</taxon>
        <taxon>Ostreidae</taxon>
        <taxon>Crassostrea</taxon>
    </lineage>
</organism>
<feature type="compositionally biased region" description="Low complexity" evidence="2">
    <location>
        <begin position="1240"/>
        <end position="1253"/>
    </location>
</feature>